<dbReference type="InterPro" id="IPR009056">
    <property type="entry name" value="Cyt_c-like_dom"/>
</dbReference>
<evidence type="ECO:0000256" key="3">
    <source>
        <dbReference type="ARBA" id="ARBA00023004"/>
    </source>
</evidence>
<organism evidence="6 7">
    <name type="scientific">Formosa agariphila (strain DSM 15362 / KCTC 12365 / LMG 23005 / KMM 3901 / M-2Alg 35-1)</name>
    <dbReference type="NCBI Taxonomy" id="1347342"/>
    <lineage>
        <taxon>Bacteria</taxon>
        <taxon>Pseudomonadati</taxon>
        <taxon>Bacteroidota</taxon>
        <taxon>Flavobacteriia</taxon>
        <taxon>Flavobacteriales</taxon>
        <taxon>Flavobacteriaceae</taxon>
        <taxon>Formosa</taxon>
    </lineage>
</organism>
<dbReference type="RefSeq" id="WP_038533148.1">
    <property type="nucleotide sequence ID" value="NZ_HG315671.1"/>
</dbReference>
<dbReference type="GO" id="GO:0046872">
    <property type="term" value="F:metal ion binding"/>
    <property type="evidence" value="ECO:0007669"/>
    <property type="project" value="UniProtKB-KW"/>
</dbReference>
<dbReference type="Gene3D" id="1.10.760.10">
    <property type="entry name" value="Cytochrome c-like domain"/>
    <property type="match status" value="1"/>
</dbReference>
<accession>T2KII6</accession>
<keyword evidence="1 4" id="KW-0349">Heme</keyword>
<name>T2KII6_FORAG</name>
<dbReference type="Pfam" id="PF00034">
    <property type="entry name" value="Cytochrom_C"/>
    <property type="match status" value="1"/>
</dbReference>
<dbReference type="InterPro" id="IPR036909">
    <property type="entry name" value="Cyt_c-like_dom_sf"/>
</dbReference>
<keyword evidence="2 4" id="KW-0479">Metal-binding</keyword>
<keyword evidence="3 4" id="KW-0408">Iron</keyword>
<evidence type="ECO:0000313" key="6">
    <source>
        <dbReference type="EMBL" id="CDF78687.1"/>
    </source>
</evidence>
<dbReference type="EMBL" id="HG315671">
    <property type="protein sequence ID" value="CDF78687.1"/>
    <property type="molecule type" value="Genomic_DNA"/>
</dbReference>
<evidence type="ECO:0000313" key="7">
    <source>
        <dbReference type="Proteomes" id="UP000016160"/>
    </source>
</evidence>
<dbReference type="OrthoDB" id="955119at2"/>
<evidence type="ECO:0000256" key="1">
    <source>
        <dbReference type="ARBA" id="ARBA00022617"/>
    </source>
</evidence>
<dbReference type="GO" id="GO:0009055">
    <property type="term" value="F:electron transfer activity"/>
    <property type="evidence" value="ECO:0007669"/>
    <property type="project" value="InterPro"/>
</dbReference>
<dbReference type="AlphaFoldDB" id="T2KII6"/>
<evidence type="ECO:0000256" key="4">
    <source>
        <dbReference type="PROSITE-ProRule" id="PRU00433"/>
    </source>
</evidence>
<dbReference type="SUPFAM" id="SSF46626">
    <property type="entry name" value="Cytochrome c"/>
    <property type="match status" value="1"/>
</dbReference>
<evidence type="ECO:0000256" key="2">
    <source>
        <dbReference type="ARBA" id="ARBA00022723"/>
    </source>
</evidence>
<dbReference type="eggNOG" id="COG2010">
    <property type="taxonomic scope" value="Bacteria"/>
</dbReference>
<feature type="domain" description="Cytochrome c" evidence="5">
    <location>
        <begin position="67"/>
        <end position="157"/>
    </location>
</feature>
<gene>
    <name evidence="6" type="ORF">BN863_9750</name>
</gene>
<evidence type="ECO:0000259" key="5">
    <source>
        <dbReference type="PROSITE" id="PS51007"/>
    </source>
</evidence>
<dbReference type="PROSITE" id="PS51257">
    <property type="entry name" value="PROKAR_LIPOPROTEIN"/>
    <property type="match status" value="1"/>
</dbReference>
<dbReference type="GO" id="GO:0020037">
    <property type="term" value="F:heme binding"/>
    <property type="evidence" value="ECO:0007669"/>
    <property type="project" value="InterPro"/>
</dbReference>
<dbReference type="HOGENOM" id="CLU_131484_0_0_10"/>
<keyword evidence="7" id="KW-1185">Reference proteome</keyword>
<dbReference type="Proteomes" id="UP000016160">
    <property type="component" value="Chromosome"/>
</dbReference>
<sequence length="170" mass="19431">MKTNRVSLKLKTLLISTVLASCIDGTRKNSPELFVHPDLQIDYTKKPKSKGVGYVKSVELSDTLKVNLVEKGEFLFEMKCAACHKLTDQRLVGPGWAGITNSRRPEWIMNMITNTEQMLERDEEARKQLEDCLTRMPSMQISLEEARSILEFMRQNDMSQVGHKDDALQN</sequence>
<dbReference type="STRING" id="1347342.BN863_9750"/>
<dbReference type="PATRIC" id="fig|1347342.6.peg.985"/>
<reference evidence="6 7" key="1">
    <citation type="journal article" date="2013" name="Appl. Environ. Microbiol.">
        <title>The genome of the alga-associated marine flavobacterium Formosa agariphila KMM 3901T reveals a broad potential for degradation of algal polysaccharides.</title>
        <authorList>
            <person name="Mann A.J."/>
            <person name="Hahnke R.L."/>
            <person name="Huang S."/>
            <person name="Werner J."/>
            <person name="Xing P."/>
            <person name="Barbeyron T."/>
            <person name="Huettel B."/>
            <person name="Stueber K."/>
            <person name="Reinhardt R."/>
            <person name="Harder J."/>
            <person name="Gloeckner F.O."/>
            <person name="Amann R.I."/>
            <person name="Teeling H."/>
        </authorList>
    </citation>
    <scope>NUCLEOTIDE SEQUENCE [LARGE SCALE GENOMIC DNA]</scope>
    <source>
        <strain evidence="7">DSM 15362 / KCTC 12365 / LMG 23005 / KMM 3901</strain>
    </source>
</reference>
<proteinExistence type="predicted"/>
<dbReference type="PROSITE" id="PS51007">
    <property type="entry name" value="CYTC"/>
    <property type="match status" value="1"/>
</dbReference>
<protein>
    <submittedName>
        <fullName evidence="6">Cytochrome c class I</fullName>
    </submittedName>
</protein>